<proteinExistence type="predicted"/>
<dbReference type="EMBL" id="CM044704">
    <property type="protein sequence ID" value="KAI5665621.1"/>
    <property type="molecule type" value="Genomic_DNA"/>
</dbReference>
<organism evidence="1 2">
    <name type="scientific">Catharanthus roseus</name>
    <name type="common">Madagascar periwinkle</name>
    <name type="synonym">Vinca rosea</name>
    <dbReference type="NCBI Taxonomy" id="4058"/>
    <lineage>
        <taxon>Eukaryota</taxon>
        <taxon>Viridiplantae</taxon>
        <taxon>Streptophyta</taxon>
        <taxon>Embryophyta</taxon>
        <taxon>Tracheophyta</taxon>
        <taxon>Spermatophyta</taxon>
        <taxon>Magnoliopsida</taxon>
        <taxon>eudicotyledons</taxon>
        <taxon>Gunneridae</taxon>
        <taxon>Pentapetalae</taxon>
        <taxon>asterids</taxon>
        <taxon>lamiids</taxon>
        <taxon>Gentianales</taxon>
        <taxon>Apocynaceae</taxon>
        <taxon>Rauvolfioideae</taxon>
        <taxon>Vinceae</taxon>
        <taxon>Catharanthinae</taxon>
        <taxon>Catharanthus</taxon>
    </lineage>
</organism>
<dbReference type="Proteomes" id="UP001060085">
    <property type="component" value="Linkage Group LG04"/>
</dbReference>
<keyword evidence="2" id="KW-1185">Reference proteome</keyword>
<sequence length="501" mass="54322">MEGAILKTIASAGGAITDDKRRPNESVGCRGEEEEEQEECSKQVLKEDEEVESAKAEMTVVREENVRLKMLLNKIEKDYKSLQMRFTHIFHPEPKTTIEEPDELVSLSLGIRTPIDHQSAAKINKSDSSSISKSKVEDDDDEHLKLGLNYDSEEAAKLPADLNANQSPENSLTETKEEELAGGETWPPGGNKVNLKTTRSVSGDDDLSQANVKRARVSVRARCETATMNDGCQWRKYGQKIAKGNPCPRAYYRCTVAPTCPVRKQVQRCAEDTSILITTYEGTHNHSLPVSARAMASTTSAAASALLSGSSSTSQSATTTFHGLNLSDNSKTRPFYLPNSTSLPFPTITLDLTASTPTTTTTSDHFNVFSSRFPSTNLSFSPSQTNILPTVWSNGNLNYGAVLPYNKTTVGHLYQPNLPKNLYQLQNSQQVLTETLTKAITSDPSFRAVIAAALSMVGGESASSGPAQASSTAESVGKHLKWDGQTKIVPSNPLTSNGKGI</sequence>
<evidence type="ECO:0000313" key="2">
    <source>
        <dbReference type="Proteomes" id="UP001060085"/>
    </source>
</evidence>
<gene>
    <name evidence="1" type="ORF">M9H77_15474</name>
</gene>
<evidence type="ECO:0000313" key="1">
    <source>
        <dbReference type="EMBL" id="KAI5665621.1"/>
    </source>
</evidence>
<name>A0ACC0AXY3_CATRO</name>
<reference evidence="2" key="1">
    <citation type="journal article" date="2023" name="Nat. Plants">
        <title>Single-cell RNA sequencing provides a high-resolution roadmap for understanding the multicellular compartmentation of specialized metabolism.</title>
        <authorList>
            <person name="Sun S."/>
            <person name="Shen X."/>
            <person name="Li Y."/>
            <person name="Li Y."/>
            <person name="Wang S."/>
            <person name="Li R."/>
            <person name="Zhang H."/>
            <person name="Shen G."/>
            <person name="Guo B."/>
            <person name="Wei J."/>
            <person name="Xu J."/>
            <person name="St-Pierre B."/>
            <person name="Chen S."/>
            <person name="Sun C."/>
        </authorList>
    </citation>
    <scope>NUCLEOTIDE SEQUENCE [LARGE SCALE GENOMIC DNA]</scope>
</reference>
<accession>A0ACC0AXY3</accession>
<protein>
    <submittedName>
        <fullName evidence="1">Uncharacterized protein</fullName>
    </submittedName>
</protein>
<comment type="caution">
    <text evidence="1">The sequence shown here is derived from an EMBL/GenBank/DDBJ whole genome shotgun (WGS) entry which is preliminary data.</text>
</comment>